<name>D2VWV5_NAEGR</name>
<dbReference type="GeneID" id="8858401"/>
<accession>D2VWV5</accession>
<dbReference type="EMBL" id="GG738905">
    <property type="protein sequence ID" value="EFC38692.1"/>
    <property type="molecule type" value="Genomic_DNA"/>
</dbReference>
<dbReference type="Proteomes" id="UP000006671">
    <property type="component" value="Unassembled WGS sequence"/>
</dbReference>
<gene>
    <name evidence="3" type="ORF">NAEGRDRAFT_59439</name>
</gene>
<feature type="transmembrane region" description="Helical" evidence="2">
    <location>
        <begin position="396"/>
        <end position="416"/>
    </location>
</feature>
<proteinExistence type="predicted"/>
<keyword evidence="2" id="KW-0812">Transmembrane</keyword>
<keyword evidence="2" id="KW-1133">Transmembrane helix</keyword>
<dbReference type="InParanoid" id="D2VWV5"/>
<evidence type="ECO:0000256" key="1">
    <source>
        <dbReference type="SAM" id="MobiDB-lite"/>
    </source>
</evidence>
<protein>
    <submittedName>
        <fullName evidence="3">Predicted protein</fullName>
    </submittedName>
</protein>
<feature type="transmembrane region" description="Helical" evidence="2">
    <location>
        <begin position="41"/>
        <end position="61"/>
    </location>
</feature>
<organism evidence="4">
    <name type="scientific">Naegleria gruberi</name>
    <name type="common">Amoeba</name>
    <dbReference type="NCBI Taxonomy" id="5762"/>
    <lineage>
        <taxon>Eukaryota</taxon>
        <taxon>Discoba</taxon>
        <taxon>Heterolobosea</taxon>
        <taxon>Tetramitia</taxon>
        <taxon>Eutetramitia</taxon>
        <taxon>Vahlkampfiidae</taxon>
        <taxon>Naegleria</taxon>
    </lineage>
</organism>
<evidence type="ECO:0000313" key="4">
    <source>
        <dbReference type="Proteomes" id="UP000006671"/>
    </source>
</evidence>
<dbReference type="KEGG" id="ngr:NAEGRDRAFT_59439"/>
<evidence type="ECO:0000256" key="2">
    <source>
        <dbReference type="SAM" id="Phobius"/>
    </source>
</evidence>
<feature type="transmembrane region" description="Helical" evidence="2">
    <location>
        <begin position="233"/>
        <end position="258"/>
    </location>
</feature>
<reference evidence="3 4" key="1">
    <citation type="journal article" date="2010" name="Cell">
        <title>The genome of Naegleria gruberi illuminates early eukaryotic versatility.</title>
        <authorList>
            <person name="Fritz-Laylin L.K."/>
            <person name="Prochnik S.E."/>
            <person name="Ginger M.L."/>
            <person name="Dacks J.B."/>
            <person name="Carpenter M.L."/>
            <person name="Field M.C."/>
            <person name="Kuo A."/>
            <person name="Paredez A."/>
            <person name="Chapman J."/>
            <person name="Pham J."/>
            <person name="Shu S."/>
            <person name="Neupane R."/>
            <person name="Cipriano M."/>
            <person name="Mancuso J."/>
            <person name="Tu H."/>
            <person name="Salamov A."/>
            <person name="Lindquist E."/>
            <person name="Shapiro H."/>
            <person name="Lucas S."/>
            <person name="Grigoriev I.V."/>
            <person name="Cande W.Z."/>
            <person name="Fulton C."/>
            <person name="Rokhsar D.S."/>
            <person name="Dawson S.C."/>
        </authorList>
    </citation>
    <scope>NUCLEOTIDE SEQUENCE [LARGE SCALE GENOMIC DNA]</scope>
    <source>
        <strain evidence="3 4">NEG-M</strain>
    </source>
</reference>
<feature type="transmembrane region" description="Helical" evidence="2">
    <location>
        <begin position="302"/>
        <end position="325"/>
    </location>
</feature>
<feature type="region of interest" description="Disordered" evidence="1">
    <location>
        <begin position="87"/>
        <end position="117"/>
    </location>
</feature>
<keyword evidence="4" id="KW-1185">Reference proteome</keyword>
<feature type="transmembrane region" description="Helical" evidence="2">
    <location>
        <begin position="346"/>
        <end position="376"/>
    </location>
</feature>
<dbReference type="VEuPathDB" id="AmoebaDB:NAEGRDRAFT_59439"/>
<feature type="transmembrane region" description="Helical" evidence="2">
    <location>
        <begin position="437"/>
        <end position="464"/>
    </location>
</feature>
<dbReference type="RefSeq" id="XP_002671436.1">
    <property type="nucleotide sequence ID" value="XM_002671390.1"/>
</dbReference>
<feature type="transmembrane region" description="Helical" evidence="2">
    <location>
        <begin position="470"/>
        <end position="490"/>
    </location>
</feature>
<keyword evidence="2" id="KW-0472">Membrane</keyword>
<evidence type="ECO:0000313" key="3">
    <source>
        <dbReference type="EMBL" id="EFC38692.1"/>
    </source>
</evidence>
<feature type="compositionally biased region" description="Polar residues" evidence="1">
    <location>
        <begin position="100"/>
        <end position="117"/>
    </location>
</feature>
<dbReference type="AlphaFoldDB" id="D2VWV5"/>
<sequence>MAKSPYPPIPLFNLTEAFVINSTNHLYVPFESTTLSIVDTVIMSIFILAHIVAIILAFTFLRVGYLMKKQKEEVQVVLKNVQSTKEQFSPNRQSTKHVSHSTANIGTPTVNHQESSDVLGNGSTTTVELLEVNNVSGISLSPAVNGNHLDSGSLQINRNNRTMSNSSDVQNSSTSFSTTPGSVLLNVGEEVHNKDNVSVSSNTKIRHSTRLAVSQHANHHQMDSDGMSKNQRILFILLLFLLFFQMTSLLLLIIHHALNFSGHAMIDDYILKRNNDIASGIISESSPIELVPSREFRIADRFVGMFQAIVGASCYLIILYILCFIETVFIQTVQKTGTMSKKTAKIITTISVIVTIITTSLIFVSIVSSCVMILLVKSGVITDDELSASLPGAALFIFQVVFHNVIFNVVGFKVLRTIRQYSSKLNRQSSERPFYRVIILQIGLTIFTIIHLLGAVCLALYPSWEFFDAISFAFSSIAILGYTTIIFFLYRPLFKDARIQAREMKKLISETQHD</sequence>